<keyword evidence="3" id="KW-0804">Transcription</keyword>
<dbReference type="InterPro" id="IPR009057">
    <property type="entry name" value="Homeodomain-like_sf"/>
</dbReference>
<evidence type="ECO:0000256" key="2">
    <source>
        <dbReference type="ARBA" id="ARBA00023125"/>
    </source>
</evidence>
<dbReference type="PRINTS" id="PR00455">
    <property type="entry name" value="HTHTETR"/>
</dbReference>
<evidence type="ECO:0000256" key="3">
    <source>
        <dbReference type="ARBA" id="ARBA00023163"/>
    </source>
</evidence>
<dbReference type="KEGG" id="tvd:SG34_004870"/>
<sequence>MSARVIRINPKQERSQSRVSKILEIAGELFERHGLEAVTLSDIAAKAEITRSSLYRYFPDKNAVIKALAQLHMDKLKLEFDELFLADGDSGAQSKQQENAGLTDGNAAELDDSRLQLDDSGLQLGRQQLLASVDKIIEVYADFYCHQPGFSAVWGAMGSIPELQLLDDQELYYQGQVFYRYTRQLFPGISEQQLRIISTMLPRAVGAVLRLAMAATPQDAKSYIEEAKHMAKAYLLSMCEQAGE</sequence>
<dbReference type="AlphaFoldDB" id="A0AAE9Z4R7"/>
<dbReference type="Proteomes" id="UP000032352">
    <property type="component" value="Chromosome"/>
</dbReference>
<keyword evidence="7" id="KW-1185">Reference proteome</keyword>
<proteinExistence type="predicted"/>
<reference evidence="6 7" key="2">
    <citation type="journal article" date="2022" name="Mar. Drugs">
        <title>Bioassay-Guided Fractionation Leads to the Detection of Cholic Acid Generated by the Rare Thalassomonas sp.</title>
        <authorList>
            <person name="Pheiffer F."/>
            <person name="Schneider Y.K."/>
            <person name="Hansen E.H."/>
            <person name="Andersen J.H."/>
            <person name="Isaksson J."/>
            <person name="Busche T."/>
            <person name="R C."/>
            <person name="Kalinowski J."/>
            <person name="Zyl L.V."/>
            <person name="Trindade M."/>
        </authorList>
    </citation>
    <scope>NUCLEOTIDE SEQUENCE [LARGE SCALE GENOMIC DNA]</scope>
    <source>
        <strain evidence="6 7">XOM25</strain>
    </source>
</reference>
<protein>
    <submittedName>
        <fullName evidence="6">TetR family transcriptional regulator</fullName>
    </submittedName>
</protein>
<dbReference type="Pfam" id="PF17928">
    <property type="entry name" value="TetR_C_22"/>
    <property type="match status" value="1"/>
</dbReference>
<dbReference type="Gene3D" id="1.10.357.10">
    <property type="entry name" value="Tetracycline Repressor, domain 2"/>
    <property type="match status" value="1"/>
</dbReference>
<reference evidence="6 7" key="1">
    <citation type="journal article" date="2015" name="Genome Announc.">
        <title>Draft Genome Sequences of Marine Isolates of Thalassomonas viridans and Thalassomonas actiniarum.</title>
        <authorList>
            <person name="Olonade I."/>
            <person name="van Zyl L.J."/>
            <person name="Trindade M."/>
        </authorList>
    </citation>
    <scope>NUCLEOTIDE SEQUENCE [LARGE SCALE GENOMIC DNA]</scope>
    <source>
        <strain evidence="6 7">XOM25</strain>
    </source>
</reference>
<dbReference type="SUPFAM" id="SSF46689">
    <property type="entry name" value="Homeodomain-like"/>
    <property type="match status" value="1"/>
</dbReference>
<feature type="domain" description="HTH tetR-type" evidence="5">
    <location>
        <begin position="16"/>
        <end position="76"/>
    </location>
</feature>
<evidence type="ECO:0000256" key="1">
    <source>
        <dbReference type="ARBA" id="ARBA00023015"/>
    </source>
</evidence>
<dbReference type="RefSeq" id="WP_084723917.1">
    <property type="nucleotide sequence ID" value="NZ_CP059733.1"/>
</dbReference>
<dbReference type="GO" id="GO:0000976">
    <property type="term" value="F:transcription cis-regulatory region binding"/>
    <property type="evidence" value="ECO:0007669"/>
    <property type="project" value="TreeGrafter"/>
</dbReference>
<name>A0AAE9Z4R7_9GAMM</name>
<dbReference type="EMBL" id="CP059733">
    <property type="protein sequence ID" value="WDE06262.1"/>
    <property type="molecule type" value="Genomic_DNA"/>
</dbReference>
<evidence type="ECO:0000313" key="7">
    <source>
        <dbReference type="Proteomes" id="UP000032352"/>
    </source>
</evidence>
<evidence type="ECO:0000256" key="4">
    <source>
        <dbReference type="PROSITE-ProRule" id="PRU00335"/>
    </source>
</evidence>
<organism evidence="6 7">
    <name type="scientific">Thalassomonas viridans</name>
    <dbReference type="NCBI Taxonomy" id="137584"/>
    <lineage>
        <taxon>Bacteria</taxon>
        <taxon>Pseudomonadati</taxon>
        <taxon>Pseudomonadota</taxon>
        <taxon>Gammaproteobacteria</taxon>
        <taxon>Alteromonadales</taxon>
        <taxon>Colwelliaceae</taxon>
        <taxon>Thalassomonas</taxon>
    </lineage>
</organism>
<gene>
    <name evidence="6" type="ORF">SG34_004870</name>
</gene>
<accession>A0AAE9Z4R7</accession>
<evidence type="ECO:0000259" key="5">
    <source>
        <dbReference type="PROSITE" id="PS50977"/>
    </source>
</evidence>
<feature type="DNA-binding region" description="H-T-H motif" evidence="4">
    <location>
        <begin position="39"/>
        <end position="58"/>
    </location>
</feature>
<keyword evidence="2 4" id="KW-0238">DNA-binding</keyword>
<dbReference type="Pfam" id="PF00440">
    <property type="entry name" value="TetR_N"/>
    <property type="match status" value="1"/>
</dbReference>
<dbReference type="PANTHER" id="PTHR30055">
    <property type="entry name" value="HTH-TYPE TRANSCRIPTIONAL REGULATOR RUTR"/>
    <property type="match status" value="1"/>
</dbReference>
<dbReference type="PROSITE" id="PS50977">
    <property type="entry name" value="HTH_TETR_2"/>
    <property type="match status" value="1"/>
</dbReference>
<dbReference type="InterPro" id="IPR050109">
    <property type="entry name" value="HTH-type_TetR-like_transc_reg"/>
</dbReference>
<keyword evidence="1" id="KW-0805">Transcription regulation</keyword>
<evidence type="ECO:0000313" key="6">
    <source>
        <dbReference type="EMBL" id="WDE06262.1"/>
    </source>
</evidence>
<dbReference type="GO" id="GO:0003700">
    <property type="term" value="F:DNA-binding transcription factor activity"/>
    <property type="evidence" value="ECO:0007669"/>
    <property type="project" value="TreeGrafter"/>
</dbReference>
<dbReference type="PANTHER" id="PTHR30055:SF234">
    <property type="entry name" value="HTH-TYPE TRANSCRIPTIONAL REGULATOR BETI"/>
    <property type="match status" value="1"/>
</dbReference>
<dbReference type="InterPro" id="IPR041674">
    <property type="entry name" value="TetR_C_22"/>
</dbReference>
<dbReference type="InterPro" id="IPR001647">
    <property type="entry name" value="HTH_TetR"/>
</dbReference>